<keyword evidence="2" id="KW-1185">Reference proteome</keyword>
<name>A0ACC4DZ72_PURLI</name>
<proteinExistence type="predicted"/>
<comment type="caution">
    <text evidence="1">The sequence shown here is derived from an EMBL/GenBank/DDBJ whole genome shotgun (WGS) entry which is preliminary data.</text>
</comment>
<reference evidence="1" key="1">
    <citation type="submission" date="2024-12" db="EMBL/GenBank/DDBJ databases">
        <title>Comparative genomics and development of molecular markers within Purpureocillium lilacinum and among Purpureocillium species.</title>
        <authorList>
            <person name="Yeh Z.-Y."/>
            <person name="Ni N.-T."/>
            <person name="Lo P.-H."/>
            <person name="Mushyakhwo K."/>
            <person name="Lin C.-F."/>
            <person name="Nai Y.-S."/>
        </authorList>
    </citation>
    <scope>NUCLEOTIDE SEQUENCE</scope>
    <source>
        <strain evidence="1">NCHU-NPUST-175</strain>
    </source>
</reference>
<sequence>MNGITEARKSGIADGREWAQMQGKSADRAIPRDPVTDSKLQAKGARRRLASLVIRDEKSARRKRKKAAPDLPKLPSPPPPPLPPPHASPSPGGLPSQVPAPRPRRRLASVSGLLAGLLTRTPVTAAELAPAAAAAAAAEELAQFFTHPLPLRPAGGAQWLQPAQQQPPSSPFGASLPGPLEDGPFQRRPELRLQLPSRWESSSGGDTPSRQHDEANRGAIGTVAHRWPSQPPPGATHAQTGRGLGGMGDPPIACERLHTGAPGCVRVPLPAPRPRNLGSTHKLLADKAHALPVRPATLSLSVPLLIEADATSSQLAPARRARTSDIRRRRASPLPLDQDELSVLRCPPTFCRLLVEPVSSTGYHDR</sequence>
<protein>
    <submittedName>
        <fullName evidence="1">Uncharacterized protein</fullName>
    </submittedName>
</protein>
<organism evidence="1 2">
    <name type="scientific">Purpureocillium lilacinum</name>
    <name type="common">Paecilomyces lilacinus</name>
    <dbReference type="NCBI Taxonomy" id="33203"/>
    <lineage>
        <taxon>Eukaryota</taxon>
        <taxon>Fungi</taxon>
        <taxon>Dikarya</taxon>
        <taxon>Ascomycota</taxon>
        <taxon>Pezizomycotina</taxon>
        <taxon>Sordariomycetes</taxon>
        <taxon>Hypocreomycetidae</taxon>
        <taxon>Hypocreales</taxon>
        <taxon>Ophiocordycipitaceae</taxon>
        <taxon>Purpureocillium</taxon>
    </lineage>
</organism>
<evidence type="ECO:0000313" key="1">
    <source>
        <dbReference type="EMBL" id="KAL3961362.1"/>
    </source>
</evidence>
<accession>A0ACC4DZ72</accession>
<dbReference type="Proteomes" id="UP001638806">
    <property type="component" value="Unassembled WGS sequence"/>
</dbReference>
<evidence type="ECO:0000313" key="2">
    <source>
        <dbReference type="Proteomes" id="UP001638806"/>
    </source>
</evidence>
<dbReference type="EMBL" id="JBGNUJ010000003">
    <property type="protein sequence ID" value="KAL3961362.1"/>
    <property type="molecule type" value="Genomic_DNA"/>
</dbReference>
<gene>
    <name evidence="1" type="ORF">ACCO45_002885</name>
</gene>